<keyword evidence="2" id="KW-1185">Reference proteome</keyword>
<dbReference type="PANTHER" id="PTHR48312:SF1">
    <property type="entry name" value="SULFOTRANSFERASE"/>
    <property type="match status" value="1"/>
</dbReference>
<dbReference type="Pfam" id="PF19798">
    <property type="entry name" value="Sulfotransfer_5"/>
    <property type="match status" value="1"/>
</dbReference>
<dbReference type="SUPFAM" id="SSF52540">
    <property type="entry name" value="P-loop containing nucleoside triphosphate hydrolases"/>
    <property type="match status" value="1"/>
</dbReference>
<dbReference type="OrthoDB" id="2405944at2759"/>
<accession>A0A2G8KE70</accession>
<comment type="caution">
    <text evidence="1">The sequence shown here is derived from an EMBL/GenBank/DDBJ whole genome shotgun (WGS) entry which is preliminary data.</text>
</comment>
<dbReference type="Proteomes" id="UP000230750">
    <property type="component" value="Unassembled WGS sequence"/>
</dbReference>
<dbReference type="EMBL" id="MRZV01000653">
    <property type="protein sequence ID" value="PIK46296.1"/>
    <property type="molecule type" value="Genomic_DNA"/>
</dbReference>
<reference evidence="1 2" key="1">
    <citation type="journal article" date="2017" name="PLoS Biol.">
        <title>The sea cucumber genome provides insights into morphological evolution and visceral regeneration.</title>
        <authorList>
            <person name="Zhang X."/>
            <person name="Sun L."/>
            <person name="Yuan J."/>
            <person name="Sun Y."/>
            <person name="Gao Y."/>
            <person name="Zhang L."/>
            <person name="Li S."/>
            <person name="Dai H."/>
            <person name="Hamel J.F."/>
            <person name="Liu C."/>
            <person name="Yu Y."/>
            <person name="Liu S."/>
            <person name="Lin W."/>
            <person name="Guo K."/>
            <person name="Jin S."/>
            <person name="Xu P."/>
            <person name="Storey K.B."/>
            <person name="Huan P."/>
            <person name="Zhang T."/>
            <person name="Zhou Y."/>
            <person name="Zhang J."/>
            <person name="Lin C."/>
            <person name="Li X."/>
            <person name="Xing L."/>
            <person name="Huo D."/>
            <person name="Sun M."/>
            <person name="Wang L."/>
            <person name="Mercier A."/>
            <person name="Li F."/>
            <person name="Yang H."/>
            <person name="Xiang J."/>
        </authorList>
    </citation>
    <scope>NUCLEOTIDE SEQUENCE [LARGE SCALE GENOMIC DNA]</scope>
    <source>
        <strain evidence="1">Shaxun</strain>
        <tissue evidence="1">Muscle</tissue>
    </source>
</reference>
<dbReference type="GO" id="GO:0008483">
    <property type="term" value="F:transaminase activity"/>
    <property type="evidence" value="ECO:0007669"/>
    <property type="project" value="UniProtKB-KW"/>
</dbReference>
<organism evidence="1 2">
    <name type="scientific">Stichopus japonicus</name>
    <name type="common">Sea cucumber</name>
    <dbReference type="NCBI Taxonomy" id="307972"/>
    <lineage>
        <taxon>Eukaryota</taxon>
        <taxon>Metazoa</taxon>
        <taxon>Echinodermata</taxon>
        <taxon>Eleutherozoa</taxon>
        <taxon>Echinozoa</taxon>
        <taxon>Holothuroidea</taxon>
        <taxon>Aspidochirotacea</taxon>
        <taxon>Aspidochirotida</taxon>
        <taxon>Stichopodidae</taxon>
        <taxon>Apostichopus</taxon>
    </lineage>
</organism>
<dbReference type="InterPro" id="IPR027417">
    <property type="entry name" value="P-loop_NTPase"/>
</dbReference>
<sequence length="263" mass="30586">MKKSQKKVLERPRAAPVWQPLKAAPGGKSLAAIYFGGYFVAKEINSERSYEYIKEQLEKPLDEGKKFLLIKDMALGIDGNYDLLPKGPFRHTFLIRHPNRTSLSVRKLVAHVYEYEGDLDKFVEMQKGHPFMSWDMLSVDPLYNLYKYVKENIDPNPVVIDADDLQNHPDKILKKYCEAVGIPWDDKYLTWNASDEFLKYMHGAVEQIILGKIQGVYDRAFGSTQFYRSDGKPPIEIPEVCRMYADEFREGYKVMYENRLKPE</sequence>
<proteinExistence type="predicted"/>
<name>A0A2G8KE70_STIJA</name>
<gene>
    <name evidence="1" type="ORF">BSL78_16828</name>
</gene>
<evidence type="ECO:0000313" key="2">
    <source>
        <dbReference type="Proteomes" id="UP000230750"/>
    </source>
</evidence>
<dbReference type="Gene3D" id="3.40.50.300">
    <property type="entry name" value="P-loop containing nucleotide triphosphate hydrolases"/>
    <property type="match status" value="1"/>
</dbReference>
<protein>
    <submittedName>
        <fullName evidence="1">Putative branched-chain-amino-acid aminotransferase-like protein 1</fullName>
    </submittedName>
</protein>
<dbReference type="PANTHER" id="PTHR48312">
    <property type="match status" value="1"/>
</dbReference>
<evidence type="ECO:0000313" key="1">
    <source>
        <dbReference type="EMBL" id="PIK46296.1"/>
    </source>
</evidence>
<keyword evidence="1" id="KW-0032">Aminotransferase</keyword>
<keyword evidence="1" id="KW-0808">Transferase</keyword>
<dbReference type="AlphaFoldDB" id="A0A2G8KE70"/>